<proteinExistence type="predicted"/>
<dbReference type="Proteomes" id="UP000655208">
    <property type="component" value="Unassembled WGS sequence"/>
</dbReference>
<evidence type="ECO:0000313" key="5">
    <source>
        <dbReference type="Proteomes" id="UP000655208"/>
    </source>
</evidence>
<keyword evidence="2" id="KW-0175">Coiled coil</keyword>
<reference evidence="4" key="1">
    <citation type="journal article" date="2014" name="Int. J. Syst. Evol. Microbiol.">
        <title>Complete genome sequence of Corynebacterium casei LMG S-19264T (=DSM 44701T), isolated from a smear-ripened cheese.</title>
        <authorList>
            <consortium name="US DOE Joint Genome Institute (JGI-PGF)"/>
            <person name="Walter F."/>
            <person name="Albersmeier A."/>
            <person name="Kalinowski J."/>
            <person name="Ruckert C."/>
        </authorList>
    </citation>
    <scope>NUCLEOTIDE SEQUENCE</scope>
    <source>
        <strain evidence="4">CGMCC 4.7308</strain>
    </source>
</reference>
<reference evidence="4" key="2">
    <citation type="submission" date="2020-09" db="EMBL/GenBank/DDBJ databases">
        <authorList>
            <person name="Sun Q."/>
            <person name="Zhou Y."/>
        </authorList>
    </citation>
    <scope>NUCLEOTIDE SEQUENCE</scope>
    <source>
        <strain evidence="4">CGMCC 4.7308</strain>
    </source>
</reference>
<dbReference type="Gene3D" id="1.10.150.130">
    <property type="match status" value="1"/>
</dbReference>
<feature type="region of interest" description="Disordered" evidence="3">
    <location>
        <begin position="1"/>
        <end position="23"/>
    </location>
</feature>
<dbReference type="InterPro" id="IPR010998">
    <property type="entry name" value="Integrase_recombinase_N"/>
</dbReference>
<protein>
    <submittedName>
        <fullName evidence="4">Uncharacterized protein</fullName>
    </submittedName>
</protein>
<sequence length="355" mass="38792">MVATETDPPTTDRQSAASEGDAGGGRYAAEWRLFVDWCATTGHTGLPGDTATVHAFLVACPAAPATQRRRLTAIDHHHRAAGHPPPSRHDAIRDLVRGRPARPVRRPLDPAAVDTALRRLPASGWTRGWFGRRDRLLLVLAAADIPYRHLAQLTGADITISRGAATITTPAGDVQLAATEQAWVCPACAVTAWMDLLYLEATRGTRQVAQVLHDADPLYFGAPHNCFSPRPPDWTGDGVPLLPPIDQHGWTPLDRPAGLSRQSISRLARQAAAGDDQPHRDIPPPVSGQRPIEFTDDVLAPTLTYDIQQWQHGIHQRHAAREQLAHLGDALDDMDTRIAELEARTKQLLEQGRRV</sequence>
<dbReference type="GO" id="GO:0003677">
    <property type="term" value="F:DNA binding"/>
    <property type="evidence" value="ECO:0007669"/>
    <property type="project" value="UniProtKB-KW"/>
</dbReference>
<dbReference type="AlphaFoldDB" id="A0A917T4W9"/>
<evidence type="ECO:0000256" key="3">
    <source>
        <dbReference type="SAM" id="MobiDB-lite"/>
    </source>
</evidence>
<accession>A0A917T4W9</accession>
<evidence type="ECO:0000313" key="4">
    <source>
        <dbReference type="EMBL" id="GGM09394.1"/>
    </source>
</evidence>
<name>A0A917T4W9_9ACTN</name>
<keyword evidence="5" id="KW-1185">Reference proteome</keyword>
<evidence type="ECO:0000256" key="2">
    <source>
        <dbReference type="SAM" id="Coils"/>
    </source>
</evidence>
<feature type="region of interest" description="Disordered" evidence="3">
    <location>
        <begin position="269"/>
        <end position="291"/>
    </location>
</feature>
<gene>
    <name evidence="4" type="ORF">GCM10011594_31600</name>
</gene>
<evidence type="ECO:0000256" key="1">
    <source>
        <dbReference type="ARBA" id="ARBA00023125"/>
    </source>
</evidence>
<feature type="coiled-coil region" evidence="2">
    <location>
        <begin position="324"/>
        <end position="351"/>
    </location>
</feature>
<feature type="compositionally biased region" description="Polar residues" evidence="3">
    <location>
        <begin position="7"/>
        <end position="17"/>
    </location>
</feature>
<comment type="caution">
    <text evidence="4">The sequence shown here is derived from an EMBL/GenBank/DDBJ whole genome shotgun (WGS) entry which is preliminary data.</text>
</comment>
<dbReference type="EMBL" id="BMNA01000007">
    <property type="protein sequence ID" value="GGM09394.1"/>
    <property type="molecule type" value="Genomic_DNA"/>
</dbReference>
<keyword evidence="1" id="KW-0238">DNA-binding</keyword>
<organism evidence="4 5">
    <name type="scientific">Nakamurella endophytica</name>
    <dbReference type="NCBI Taxonomy" id="1748367"/>
    <lineage>
        <taxon>Bacteria</taxon>
        <taxon>Bacillati</taxon>
        <taxon>Actinomycetota</taxon>
        <taxon>Actinomycetes</taxon>
        <taxon>Nakamurellales</taxon>
        <taxon>Nakamurellaceae</taxon>
        <taxon>Nakamurella</taxon>
    </lineage>
</organism>
<dbReference type="SUPFAM" id="SSF47823">
    <property type="entry name" value="lambda integrase-like, N-terminal domain"/>
    <property type="match status" value="1"/>
</dbReference>